<dbReference type="Gene3D" id="3.40.630.30">
    <property type="match status" value="1"/>
</dbReference>
<name>A0A150B515_BACCE</name>
<dbReference type="Proteomes" id="UP000075591">
    <property type="component" value="Unassembled WGS sequence"/>
</dbReference>
<keyword evidence="1" id="KW-0808">Transferase</keyword>
<dbReference type="RefSeq" id="WP_017560592.1">
    <property type="nucleotide sequence ID" value="NZ_JARPVK010000008.1"/>
</dbReference>
<sequence>MKKSLNEHNLVIEKYSKNNELQVKQLIDLYNEESYVFHLLRDNKTKCAYVAYYKKDVVGIFFTWGSNFHPYCTYFRIYTNPFYSELHIEQYLLDEIQKRENFKLPLQTAIWETSAHLKDYYEQNNFMEIRRTYMPILDVQKILPIKATLHSNYRVQTLSTILSNNNFFEKLAHLVKTNYEYTHLANPVASFSLETWQEMILADDVLLDESLLIINEEHQIKAYSFLHTSEKDNTVELGWCGTHTIDDLSLLKLLVFEQFMYANKHGYSFIQGEFDSTSIYAMEILKSFSFNPCPTWITYQKEARK</sequence>
<proteinExistence type="predicted"/>
<gene>
    <name evidence="1" type="ORF">AT274_16655</name>
</gene>
<dbReference type="AlphaFoldDB" id="A0A150B515"/>
<organism evidence="1 2">
    <name type="scientific">Bacillus cereus</name>
    <dbReference type="NCBI Taxonomy" id="1396"/>
    <lineage>
        <taxon>Bacteria</taxon>
        <taxon>Bacillati</taxon>
        <taxon>Bacillota</taxon>
        <taxon>Bacilli</taxon>
        <taxon>Bacillales</taxon>
        <taxon>Bacillaceae</taxon>
        <taxon>Bacillus</taxon>
        <taxon>Bacillus cereus group</taxon>
    </lineage>
</organism>
<comment type="caution">
    <text evidence="1">The sequence shown here is derived from an EMBL/GenBank/DDBJ whole genome shotgun (WGS) entry which is preliminary data.</text>
</comment>
<reference evidence="1 2" key="1">
    <citation type="submission" date="2015-12" db="EMBL/GenBank/DDBJ databases">
        <title>Bacillus cereus Group isolate.</title>
        <authorList>
            <person name="Kovac J."/>
        </authorList>
    </citation>
    <scope>NUCLEOTIDE SEQUENCE [LARGE SCALE GENOMIC DNA]</scope>
    <source>
        <strain evidence="1 2">FSL W8-0275</strain>
    </source>
</reference>
<dbReference type="EMBL" id="LOMT01000094">
    <property type="protein sequence ID" value="KXX97413.1"/>
    <property type="molecule type" value="Genomic_DNA"/>
</dbReference>
<dbReference type="InterPro" id="IPR016181">
    <property type="entry name" value="Acyl_CoA_acyltransferase"/>
</dbReference>
<dbReference type="PATRIC" id="fig|1396.432.peg.5714"/>
<evidence type="ECO:0000313" key="1">
    <source>
        <dbReference type="EMBL" id="KXX97413.1"/>
    </source>
</evidence>
<protein>
    <submittedName>
        <fullName evidence="1">GNAT family acetyltransferase</fullName>
    </submittedName>
</protein>
<evidence type="ECO:0000313" key="2">
    <source>
        <dbReference type="Proteomes" id="UP000075591"/>
    </source>
</evidence>
<accession>A0A150B515</accession>
<dbReference type="SUPFAM" id="SSF55729">
    <property type="entry name" value="Acyl-CoA N-acyltransferases (Nat)"/>
    <property type="match status" value="1"/>
</dbReference>
<dbReference type="GO" id="GO:0016740">
    <property type="term" value="F:transferase activity"/>
    <property type="evidence" value="ECO:0007669"/>
    <property type="project" value="UniProtKB-KW"/>
</dbReference>